<proteinExistence type="predicted"/>
<feature type="compositionally biased region" description="Low complexity" evidence="1">
    <location>
        <begin position="270"/>
        <end position="284"/>
    </location>
</feature>
<accession>A0A845LBX1</accession>
<evidence type="ECO:0000256" key="1">
    <source>
        <dbReference type="SAM" id="MobiDB-lite"/>
    </source>
</evidence>
<dbReference type="InterPro" id="IPR011033">
    <property type="entry name" value="PRC_barrel-like_sf"/>
</dbReference>
<gene>
    <name evidence="3" type="ORF">GTO89_07200</name>
</gene>
<dbReference type="SUPFAM" id="SSF50346">
    <property type="entry name" value="PRC-barrel domain"/>
    <property type="match status" value="2"/>
</dbReference>
<evidence type="ECO:0000259" key="2">
    <source>
        <dbReference type="Pfam" id="PF05239"/>
    </source>
</evidence>
<reference evidence="3 4" key="1">
    <citation type="submission" date="2020-01" db="EMBL/GenBank/DDBJ databases">
        <title>Whole genome sequence of Heliobacterium gestii DSM 11169.</title>
        <authorList>
            <person name="Kyndt J.A."/>
            <person name="Meyer T.E."/>
        </authorList>
    </citation>
    <scope>NUCLEOTIDE SEQUENCE [LARGE SCALE GENOMIC DNA]</scope>
    <source>
        <strain evidence="3 4">DSM 11169</strain>
    </source>
</reference>
<evidence type="ECO:0000313" key="3">
    <source>
        <dbReference type="EMBL" id="MZP42824.1"/>
    </source>
</evidence>
<dbReference type="EMBL" id="WXEX01000005">
    <property type="protein sequence ID" value="MZP42824.1"/>
    <property type="molecule type" value="Genomic_DNA"/>
</dbReference>
<feature type="domain" description="PRC-barrel" evidence="2">
    <location>
        <begin position="4"/>
        <end position="71"/>
    </location>
</feature>
<dbReference type="AlphaFoldDB" id="A0A845LBX1"/>
<dbReference type="RefSeq" id="WP_161261400.1">
    <property type="nucleotide sequence ID" value="NZ_JAFBDC010000004.1"/>
</dbReference>
<dbReference type="InterPro" id="IPR027275">
    <property type="entry name" value="PRC-brl_dom"/>
</dbReference>
<organism evidence="3 4">
    <name type="scientific">Heliomicrobium gestii</name>
    <name type="common">Heliobacterium gestii</name>
    <dbReference type="NCBI Taxonomy" id="2699"/>
    <lineage>
        <taxon>Bacteria</taxon>
        <taxon>Bacillati</taxon>
        <taxon>Bacillota</taxon>
        <taxon>Clostridia</taxon>
        <taxon>Eubacteriales</taxon>
        <taxon>Heliobacteriaceae</taxon>
        <taxon>Heliomicrobium</taxon>
    </lineage>
</organism>
<sequence>MLASKSLLTRPIVSLDEGQKLGTVRGLVVDPEALEVVALQVDQKGLFREQKIIPYTKVHSIGDDAIVIDRSSQVQRATNLPHLFELIKSKTVIIGSKVLTTLGQKIGLVEEYYFDRRTGKLLTIEIRGHFGEGWFNNRALLPASAIRTISAVMVLIYEDALDQLTPVESAFEGTVKKVSEQSERFWSSTVGLSKEWGAAIGRAIGLDERKKTTEDGESDVNPWKTPEYAGPYPPLPTEPAPAAQPAGRIPTEVATTPPPISGDAAGGSAAGLPPSPSEAALSEDAASKTPGKALPRASTFTPASAALPSEATPSAPLPDGDTAPLPPPVVPERPDIAPSSEASPAPSAAANAPRYESQAIQEVAATSDIRGLSSPPTDDRPVSPSPVNDAKEP</sequence>
<dbReference type="Gene3D" id="2.30.30.240">
    <property type="entry name" value="PRC-barrel domain"/>
    <property type="match status" value="2"/>
</dbReference>
<dbReference type="PANTHER" id="PTHR36740">
    <property type="entry name" value="PRC DOMAIN-CONTAINING PROTEIN"/>
    <property type="match status" value="1"/>
</dbReference>
<feature type="region of interest" description="Disordered" evidence="1">
    <location>
        <begin position="207"/>
        <end position="393"/>
    </location>
</feature>
<feature type="compositionally biased region" description="Low complexity" evidence="1">
    <location>
        <begin position="336"/>
        <end position="353"/>
    </location>
</feature>
<evidence type="ECO:0000313" key="4">
    <source>
        <dbReference type="Proteomes" id="UP000471031"/>
    </source>
</evidence>
<dbReference type="Pfam" id="PF05239">
    <property type="entry name" value="PRC"/>
    <property type="match status" value="2"/>
</dbReference>
<feature type="domain" description="PRC-barrel" evidence="2">
    <location>
        <begin position="93"/>
        <end position="148"/>
    </location>
</feature>
<dbReference type="Proteomes" id="UP000471031">
    <property type="component" value="Unassembled WGS sequence"/>
</dbReference>
<keyword evidence="4" id="KW-1185">Reference proteome</keyword>
<dbReference type="OrthoDB" id="53812at2"/>
<comment type="caution">
    <text evidence="3">The sequence shown here is derived from an EMBL/GenBank/DDBJ whole genome shotgun (WGS) entry which is preliminary data.</text>
</comment>
<dbReference type="PANTHER" id="PTHR36740:SF1">
    <property type="entry name" value="PRC-BARREL DOMAIN-CONTAINING PROTEIN"/>
    <property type="match status" value="1"/>
</dbReference>
<name>A0A845LBX1_HELGE</name>
<protein>
    <recommendedName>
        <fullName evidence="2">PRC-barrel domain-containing protein</fullName>
    </recommendedName>
</protein>